<dbReference type="RefSeq" id="WP_111196945.1">
    <property type="nucleotide sequence ID" value="NZ_QKVK01000002.1"/>
</dbReference>
<keyword evidence="6 7" id="KW-0472">Membrane</keyword>
<reference evidence="10" key="1">
    <citation type="submission" date="2018-06" db="EMBL/GenBank/DDBJ databases">
        <title>Aestuariibacter litoralis strain KCTC 52945T.</title>
        <authorList>
            <person name="Li X."/>
            <person name="Salam N."/>
            <person name="Li J.-L."/>
            <person name="Chen Y.-M."/>
            <person name="Yang Z.-W."/>
            <person name="Zhang L.-Y."/>
            <person name="Han M.-X."/>
            <person name="Xiao M."/>
            <person name="Li W.-J."/>
        </authorList>
    </citation>
    <scope>NUCLEOTIDE SEQUENCE [LARGE SCALE GENOMIC DNA]</scope>
    <source>
        <strain evidence="10">KCTC 52945</strain>
    </source>
</reference>
<evidence type="ECO:0000256" key="3">
    <source>
        <dbReference type="ARBA" id="ARBA00022475"/>
    </source>
</evidence>
<evidence type="ECO:0000256" key="7">
    <source>
        <dbReference type="RuleBase" id="RU363032"/>
    </source>
</evidence>
<dbReference type="SUPFAM" id="SSF161098">
    <property type="entry name" value="MetI-like"/>
    <property type="match status" value="1"/>
</dbReference>
<dbReference type="AlphaFoldDB" id="A0A2W2BCX5"/>
<comment type="subcellular location">
    <subcellularLocation>
        <location evidence="1 7">Cell membrane</location>
        <topology evidence="1 7">Multi-pass membrane protein</topology>
    </subcellularLocation>
</comment>
<dbReference type="CDD" id="cd06261">
    <property type="entry name" value="TM_PBP2"/>
    <property type="match status" value="1"/>
</dbReference>
<evidence type="ECO:0000259" key="8">
    <source>
        <dbReference type="PROSITE" id="PS50928"/>
    </source>
</evidence>
<feature type="transmembrane region" description="Helical" evidence="7">
    <location>
        <begin position="256"/>
        <end position="282"/>
    </location>
</feature>
<dbReference type="GO" id="GO:0055085">
    <property type="term" value="P:transmembrane transport"/>
    <property type="evidence" value="ECO:0007669"/>
    <property type="project" value="InterPro"/>
</dbReference>
<evidence type="ECO:0000256" key="6">
    <source>
        <dbReference type="ARBA" id="ARBA00023136"/>
    </source>
</evidence>
<feature type="transmembrane region" description="Helical" evidence="7">
    <location>
        <begin position="146"/>
        <end position="165"/>
    </location>
</feature>
<dbReference type="EMBL" id="QKVK01000002">
    <property type="protein sequence ID" value="PZF78038.1"/>
    <property type="molecule type" value="Genomic_DNA"/>
</dbReference>
<keyword evidence="2 7" id="KW-0813">Transport</keyword>
<dbReference type="PROSITE" id="PS50928">
    <property type="entry name" value="ABC_TM1"/>
    <property type="match status" value="1"/>
</dbReference>
<comment type="similarity">
    <text evidence="7">Belongs to the binding-protein-dependent transport system permease family.</text>
</comment>
<dbReference type="Proteomes" id="UP000248795">
    <property type="component" value="Unassembled WGS sequence"/>
</dbReference>
<feature type="transmembrane region" description="Helical" evidence="7">
    <location>
        <begin position="202"/>
        <end position="221"/>
    </location>
</feature>
<evidence type="ECO:0000256" key="5">
    <source>
        <dbReference type="ARBA" id="ARBA00022989"/>
    </source>
</evidence>
<keyword evidence="3" id="KW-1003">Cell membrane</keyword>
<dbReference type="GO" id="GO:0005886">
    <property type="term" value="C:plasma membrane"/>
    <property type="evidence" value="ECO:0007669"/>
    <property type="project" value="UniProtKB-SubCell"/>
</dbReference>
<evidence type="ECO:0000313" key="10">
    <source>
        <dbReference type="Proteomes" id="UP000248795"/>
    </source>
</evidence>
<dbReference type="PANTHER" id="PTHR43163:SF6">
    <property type="entry name" value="DIPEPTIDE TRANSPORT SYSTEM PERMEASE PROTEIN DPPB-RELATED"/>
    <property type="match status" value="1"/>
</dbReference>
<feature type="transmembrane region" description="Helical" evidence="7">
    <location>
        <begin position="302"/>
        <end position="328"/>
    </location>
</feature>
<evidence type="ECO:0000256" key="2">
    <source>
        <dbReference type="ARBA" id="ARBA00022448"/>
    </source>
</evidence>
<organism evidence="9 10">
    <name type="scientific">Aestuariivirga litoralis</name>
    <dbReference type="NCBI Taxonomy" id="2650924"/>
    <lineage>
        <taxon>Bacteria</taxon>
        <taxon>Pseudomonadati</taxon>
        <taxon>Pseudomonadota</taxon>
        <taxon>Alphaproteobacteria</taxon>
        <taxon>Hyphomicrobiales</taxon>
        <taxon>Aestuariivirgaceae</taxon>
        <taxon>Aestuariivirga</taxon>
    </lineage>
</organism>
<proteinExistence type="inferred from homology"/>
<gene>
    <name evidence="9" type="ORF">DK847_06330</name>
</gene>
<dbReference type="PANTHER" id="PTHR43163">
    <property type="entry name" value="DIPEPTIDE TRANSPORT SYSTEM PERMEASE PROTEIN DPPB-RELATED"/>
    <property type="match status" value="1"/>
</dbReference>
<keyword evidence="5 7" id="KW-1133">Transmembrane helix</keyword>
<name>A0A2W2BCX5_9HYPH</name>
<dbReference type="InterPro" id="IPR035906">
    <property type="entry name" value="MetI-like_sf"/>
</dbReference>
<evidence type="ECO:0000313" key="9">
    <source>
        <dbReference type="EMBL" id="PZF78038.1"/>
    </source>
</evidence>
<dbReference type="Gene3D" id="1.10.3720.10">
    <property type="entry name" value="MetI-like"/>
    <property type="match status" value="1"/>
</dbReference>
<evidence type="ECO:0000256" key="1">
    <source>
        <dbReference type="ARBA" id="ARBA00004651"/>
    </source>
</evidence>
<sequence length="335" mass="36442">MPLSLILSRALSALVTLFGVMVVVFVLVRVVPGDPIAMMIAPGATDADIAALRAHYGLDLPIWQQFWIWFGQVLHGNLGTSISMKQGVITIIGQRLPATLELAIFALTMAVVWGGFIALVSTAWRGTWVERAIDNFNGVMLAVPDFIWGLTFVLVLGVLVPLLPISGRSDPSIDAGLYTQFYVLEGLLRAKFGFVWDVLKHMLLPACALAFPLAAVIGRVLKNTMMDVMVQDYITLARIKGLSSLRILLQEALRNAAVPALALTGVQFTFLIGGTVITERIFSYPGIGNLAIDAVINRDLPLIQGLVLTFGIIFIAVNMLVDALTVWLNPRLRHA</sequence>
<dbReference type="InterPro" id="IPR000515">
    <property type="entry name" value="MetI-like"/>
</dbReference>
<keyword evidence="10" id="KW-1185">Reference proteome</keyword>
<feature type="domain" description="ABC transmembrane type-1" evidence="8">
    <location>
        <begin position="96"/>
        <end position="325"/>
    </location>
</feature>
<feature type="transmembrane region" description="Helical" evidence="7">
    <location>
        <begin position="102"/>
        <end position="126"/>
    </location>
</feature>
<feature type="transmembrane region" description="Helical" evidence="7">
    <location>
        <begin position="6"/>
        <end position="31"/>
    </location>
</feature>
<accession>A0A2W2BCX5</accession>
<dbReference type="InterPro" id="IPR045621">
    <property type="entry name" value="BPD_transp_1_N"/>
</dbReference>
<comment type="caution">
    <text evidence="9">The sequence shown here is derived from an EMBL/GenBank/DDBJ whole genome shotgun (WGS) entry which is preliminary data.</text>
</comment>
<evidence type="ECO:0000256" key="4">
    <source>
        <dbReference type="ARBA" id="ARBA00022692"/>
    </source>
</evidence>
<dbReference type="Pfam" id="PF00528">
    <property type="entry name" value="BPD_transp_1"/>
    <property type="match status" value="1"/>
</dbReference>
<protein>
    <submittedName>
        <fullName evidence="9">ABC transporter permease</fullName>
    </submittedName>
</protein>
<dbReference type="Pfam" id="PF19300">
    <property type="entry name" value="BPD_transp_1_N"/>
    <property type="match status" value="1"/>
</dbReference>
<keyword evidence="4 7" id="KW-0812">Transmembrane</keyword>